<feature type="region of interest" description="Disordered" evidence="1">
    <location>
        <begin position="266"/>
        <end position="287"/>
    </location>
</feature>
<dbReference type="Gene3D" id="3.10.105.10">
    <property type="entry name" value="Dipeptide-binding Protein, Domain 3"/>
    <property type="match status" value="1"/>
</dbReference>
<protein>
    <recommendedName>
        <fullName evidence="2">Solute-binding protein family 5 domain-containing protein</fullName>
    </recommendedName>
</protein>
<dbReference type="PANTHER" id="PTHR30290">
    <property type="entry name" value="PERIPLASMIC BINDING COMPONENT OF ABC TRANSPORTER"/>
    <property type="match status" value="1"/>
</dbReference>
<dbReference type="PANTHER" id="PTHR30290:SF34">
    <property type="entry name" value="ABC TRANSPORTER, PERIPLASMIC OLIGO-PEPTIDE BINDING PROTEIN, PUTATIVE-RELATED"/>
    <property type="match status" value="1"/>
</dbReference>
<dbReference type="InterPro" id="IPR000914">
    <property type="entry name" value="SBP_5_dom"/>
</dbReference>
<name>A0A1F5URL8_FRAXR</name>
<dbReference type="EMBL" id="MFGX01000097">
    <property type="protein sequence ID" value="OGF53769.1"/>
    <property type="molecule type" value="Genomic_DNA"/>
</dbReference>
<accession>A0A1F5URL8</accession>
<evidence type="ECO:0000259" key="2">
    <source>
        <dbReference type="Pfam" id="PF00496"/>
    </source>
</evidence>
<comment type="caution">
    <text evidence="3">The sequence shown here is derived from an EMBL/GenBank/DDBJ whole genome shotgun (WGS) entry which is preliminary data.</text>
</comment>
<dbReference type="InterPro" id="IPR039424">
    <property type="entry name" value="SBP_5"/>
</dbReference>
<dbReference type="GO" id="GO:0015833">
    <property type="term" value="P:peptide transport"/>
    <property type="evidence" value="ECO:0007669"/>
    <property type="project" value="TreeGrafter"/>
</dbReference>
<sequence length="287" mass="31985">MGSGKCDGQGIPGDFFADIHARKAFAHSFSQEQFIADFLLGAGVVAATPIPPSIEFFDIEVNAIPFDLNKAEQEFKAARCTGSDKSVWETGFKLFTTYNAGNARRKAAAEQLEFYVESLNAKRQGLPPFDITVRDVPGSIFFNPNQQRITPLFVGGWSPDFIDIDNWIRQWMDAEAGTFSAVTGLDKLDKAQEWVNLLNEGITTTDKARRQAIYSELQKDYVDYAVAISMPTRTLDNVERSWVDGNYYNPGKGDPQEPPNIYALSKKADGQPNLEELAPYDPTITEF</sequence>
<gene>
    <name evidence="3" type="ORF">A2Z21_03420</name>
</gene>
<evidence type="ECO:0000313" key="4">
    <source>
        <dbReference type="Proteomes" id="UP000179157"/>
    </source>
</evidence>
<dbReference type="Proteomes" id="UP000179157">
    <property type="component" value="Unassembled WGS sequence"/>
</dbReference>
<evidence type="ECO:0000256" key="1">
    <source>
        <dbReference type="SAM" id="MobiDB-lite"/>
    </source>
</evidence>
<dbReference type="Pfam" id="PF00496">
    <property type="entry name" value="SBP_bac_5"/>
    <property type="match status" value="1"/>
</dbReference>
<dbReference type="AlphaFoldDB" id="A0A1F5URL8"/>
<evidence type="ECO:0000313" key="3">
    <source>
        <dbReference type="EMBL" id="OGF53769.1"/>
    </source>
</evidence>
<dbReference type="SUPFAM" id="SSF53850">
    <property type="entry name" value="Periplasmic binding protein-like II"/>
    <property type="match status" value="1"/>
</dbReference>
<dbReference type="STRING" id="1817864.A2Z21_03420"/>
<reference evidence="3 4" key="1">
    <citation type="journal article" date="2016" name="Nat. Commun.">
        <title>Thousands of microbial genomes shed light on interconnected biogeochemical processes in an aquifer system.</title>
        <authorList>
            <person name="Anantharaman K."/>
            <person name="Brown C.T."/>
            <person name="Hug L.A."/>
            <person name="Sharon I."/>
            <person name="Castelle C.J."/>
            <person name="Probst A.J."/>
            <person name="Thomas B.C."/>
            <person name="Singh A."/>
            <person name="Wilkins M.J."/>
            <person name="Karaoz U."/>
            <person name="Brodie E.L."/>
            <person name="Williams K.H."/>
            <person name="Hubbard S.S."/>
            <person name="Banfield J.F."/>
        </authorList>
    </citation>
    <scope>NUCLEOTIDE SEQUENCE [LARGE SCALE GENOMIC DNA]</scope>
    <source>
        <strain evidence="4">RBG_16_55_9</strain>
    </source>
</reference>
<dbReference type="GO" id="GO:1904680">
    <property type="term" value="F:peptide transmembrane transporter activity"/>
    <property type="evidence" value="ECO:0007669"/>
    <property type="project" value="TreeGrafter"/>
</dbReference>
<proteinExistence type="predicted"/>
<organism evidence="3 4">
    <name type="scientific">Fraserbacteria sp. (strain RBG_16_55_9)</name>
    <dbReference type="NCBI Taxonomy" id="1817864"/>
    <lineage>
        <taxon>Bacteria</taxon>
        <taxon>Candidatus Fraseribacteriota</taxon>
    </lineage>
</organism>
<feature type="domain" description="Solute-binding protein family 5" evidence="2">
    <location>
        <begin position="15"/>
        <end position="173"/>
    </location>
</feature>